<gene>
    <name evidence="3" type="ORF">ADL28_37690</name>
</gene>
<dbReference type="EMBL" id="LLZJ01000403">
    <property type="protein sequence ID" value="KUL45267.1"/>
    <property type="molecule type" value="Genomic_DNA"/>
</dbReference>
<evidence type="ECO:0000256" key="1">
    <source>
        <dbReference type="SAM" id="MobiDB-lite"/>
    </source>
</evidence>
<evidence type="ECO:0000256" key="2">
    <source>
        <dbReference type="SAM" id="SignalP"/>
    </source>
</evidence>
<dbReference type="OrthoDB" id="3370467at2"/>
<feature type="region of interest" description="Disordered" evidence="1">
    <location>
        <begin position="98"/>
        <end position="136"/>
    </location>
</feature>
<dbReference type="GeneID" id="97428347"/>
<evidence type="ECO:0000313" key="3">
    <source>
        <dbReference type="EMBL" id="KUL45267.1"/>
    </source>
</evidence>
<reference evidence="4" key="1">
    <citation type="submission" date="2015-10" db="EMBL/GenBank/DDBJ databases">
        <authorList>
            <person name="Ju K.-S."/>
            <person name="Doroghazi J.R."/>
            <person name="Metcalf W.W."/>
        </authorList>
    </citation>
    <scope>NUCLEOTIDE SEQUENCE [LARGE SCALE GENOMIC DNA]</scope>
    <source>
        <strain evidence="4">NRRL F-8817</strain>
    </source>
</reference>
<dbReference type="Proteomes" id="UP000053413">
    <property type="component" value="Unassembled WGS sequence"/>
</dbReference>
<feature type="chain" id="PRO_5039712628" description="Secreted protein" evidence="2">
    <location>
        <begin position="32"/>
        <end position="218"/>
    </location>
</feature>
<feature type="signal peptide" evidence="2">
    <location>
        <begin position="1"/>
        <end position="31"/>
    </location>
</feature>
<accession>A0A0X3VLM1</accession>
<feature type="compositionally biased region" description="Low complexity" evidence="1">
    <location>
        <begin position="107"/>
        <end position="136"/>
    </location>
</feature>
<proteinExistence type="predicted"/>
<protein>
    <recommendedName>
        <fullName evidence="5">Secreted protein</fullName>
    </recommendedName>
</protein>
<name>A0A0X3VLM1_STRVO</name>
<evidence type="ECO:0000313" key="4">
    <source>
        <dbReference type="Proteomes" id="UP000053413"/>
    </source>
</evidence>
<keyword evidence="2" id="KW-0732">Signal</keyword>
<dbReference type="RefSeq" id="WP_059148288.1">
    <property type="nucleotide sequence ID" value="NZ_LLZJ01000403.1"/>
</dbReference>
<evidence type="ECO:0008006" key="5">
    <source>
        <dbReference type="Google" id="ProtNLM"/>
    </source>
</evidence>
<organism evidence="3 4">
    <name type="scientific">Streptomyces violaceusniger</name>
    <dbReference type="NCBI Taxonomy" id="68280"/>
    <lineage>
        <taxon>Bacteria</taxon>
        <taxon>Bacillati</taxon>
        <taxon>Actinomycetota</taxon>
        <taxon>Actinomycetes</taxon>
        <taxon>Kitasatosporales</taxon>
        <taxon>Streptomycetaceae</taxon>
        <taxon>Streptomyces</taxon>
        <taxon>Streptomyces violaceusniger group</taxon>
    </lineage>
</organism>
<dbReference type="AlphaFoldDB" id="A0A0X3VLM1"/>
<comment type="caution">
    <text evidence="3">The sequence shown here is derived from an EMBL/GenBank/DDBJ whole genome shotgun (WGS) entry which is preliminary data.</text>
</comment>
<sequence>MTRKRTLSGKKKLGLMVGALALAGTGAGVLAATSNASTDNAAQSSTACTGLDQALSNNQKFIADQQANPDAQSEARIANRQAVIEEIKRKQQASGCAVDEAAGQGEAAAPSDGGASASAPASAAPSDSGAGDSGASGEVVCAGSTVTLSGEGGAPAASSNQFPVGTKLKVTNLDNDKSTTVSVASTSGSCALLNNAAFEQVREPGKFLIRNARIERVG</sequence>